<protein>
    <recommendedName>
        <fullName evidence="12">S2P endopeptidase</fullName>
    </recommendedName>
    <alternativeName>
        <fullName evidence="11">Site-2 protease RseP</fullName>
    </alternativeName>
    <alternativeName>
        <fullName evidence="13">Site-2-type intramembrane protease</fullName>
    </alternativeName>
</protein>
<comment type="subcellular location">
    <subcellularLocation>
        <location evidence="2">Membrane</location>
        <topology evidence="2">Multi-pass membrane protein</topology>
    </subcellularLocation>
</comment>
<dbReference type="GO" id="GO:0016020">
    <property type="term" value="C:membrane"/>
    <property type="evidence" value="ECO:0007669"/>
    <property type="project" value="UniProtKB-SubCell"/>
</dbReference>
<evidence type="ECO:0000313" key="17">
    <source>
        <dbReference type="Proteomes" id="UP000254741"/>
    </source>
</evidence>
<dbReference type="FunFam" id="2.30.42.10:FF:000094">
    <property type="entry name" value="Zinc metalloprotease"/>
    <property type="match status" value="1"/>
</dbReference>
<comment type="cofactor">
    <cofactor evidence="1">
        <name>Zn(2+)</name>
        <dbReference type="ChEBI" id="CHEBI:29105"/>
    </cofactor>
</comment>
<name>A0A379TFG2_SALER</name>
<evidence type="ECO:0000256" key="2">
    <source>
        <dbReference type="ARBA" id="ARBA00004141"/>
    </source>
</evidence>
<feature type="domain" description="PDZ" evidence="15">
    <location>
        <begin position="211"/>
        <end position="265"/>
    </location>
</feature>
<evidence type="ECO:0000256" key="5">
    <source>
        <dbReference type="ARBA" id="ARBA00022692"/>
    </source>
</evidence>
<evidence type="ECO:0000259" key="15">
    <source>
        <dbReference type="SMART" id="SM00228"/>
    </source>
</evidence>
<dbReference type="InterPro" id="IPR001478">
    <property type="entry name" value="PDZ"/>
</dbReference>
<evidence type="ECO:0000256" key="8">
    <source>
        <dbReference type="ARBA" id="ARBA00022989"/>
    </source>
</evidence>
<keyword evidence="4 16" id="KW-0645">Protease</keyword>
<dbReference type="GO" id="GO:0004222">
    <property type="term" value="F:metalloendopeptidase activity"/>
    <property type="evidence" value="ECO:0007669"/>
    <property type="project" value="InterPro"/>
</dbReference>
<dbReference type="PANTHER" id="PTHR42837">
    <property type="entry name" value="REGULATOR OF SIGMA-E PROTEASE RSEP"/>
    <property type="match status" value="1"/>
</dbReference>
<dbReference type="PANTHER" id="PTHR42837:SF2">
    <property type="entry name" value="MEMBRANE METALLOPROTEASE ARASP2, CHLOROPLASTIC-RELATED"/>
    <property type="match status" value="1"/>
</dbReference>
<dbReference type="NCBIfam" id="NF008046">
    <property type="entry name" value="PRK10779.1"/>
    <property type="match status" value="1"/>
</dbReference>
<dbReference type="GO" id="GO:0006508">
    <property type="term" value="P:proteolysis"/>
    <property type="evidence" value="ECO:0007669"/>
    <property type="project" value="UniProtKB-KW"/>
</dbReference>
<dbReference type="GO" id="GO:0051301">
    <property type="term" value="P:cell division"/>
    <property type="evidence" value="ECO:0007669"/>
    <property type="project" value="UniProtKB-KW"/>
</dbReference>
<dbReference type="Gene3D" id="2.30.42.10">
    <property type="match status" value="2"/>
</dbReference>
<evidence type="ECO:0000256" key="12">
    <source>
        <dbReference type="ARBA" id="ARBA00032214"/>
    </source>
</evidence>
<evidence type="ECO:0000256" key="11">
    <source>
        <dbReference type="ARBA" id="ARBA00030392"/>
    </source>
</evidence>
<dbReference type="EMBL" id="UGXG01000002">
    <property type="protein sequence ID" value="SUG49352.1"/>
    <property type="molecule type" value="Genomic_DNA"/>
</dbReference>
<dbReference type="CDD" id="cd06163">
    <property type="entry name" value="S2P-M50_PDZ_RseP-like"/>
    <property type="match status" value="1"/>
</dbReference>
<evidence type="ECO:0000256" key="1">
    <source>
        <dbReference type="ARBA" id="ARBA00001947"/>
    </source>
</evidence>
<organism evidence="16 17">
    <name type="scientific">Salmonella enterica subsp. arizonae</name>
    <dbReference type="NCBI Taxonomy" id="59203"/>
    <lineage>
        <taxon>Bacteria</taxon>
        <taxon>Pseudomonadati</taxon>
        <taxon>Pseudomonadota</taxon>
        <taxon>Gammaproteobacteria</taxon>
        <taxon>Enterobacterales</taxon>
        <taxon>Enterobacteriaceae</taxon>
        <taxon>Salmonella</taxon>
    </lineage>
</organism>
<evidence type="ECO:0000313" key="16">
    <source>
        <dbReference type="EMBL" id="SUG49352.1"/>
    </source>
</evidence>
<keyword evidence="10 14" id="KW-0472">Membrane</keyword>
<keyword evidence="16" id="KW-0131">Cell cycle</keyword>
<dbReference type="Pfam" id="PF02163">
    <property type="entry name" value="Peptidase_M50"/>
    <property type="match status" value="1"/>
</dbReference>
<dbReference type="CDD" id="cd23082">
    <property type="entry name" value="cpPDZ1_EcRseP-like"/>
    <property type="match status" value="1"/>
</dbReference>
<dbReference type="InterPro" id="IPR008915">
    <property type="entry name" value="Peptidase_M50"/>
</dbReference>
<proteinExistence type="inferred from homology"/>
<dbReference type="Pfam" id="PF00595">
    <property type="entry name" value="PDZ"/>
    <property type="match status" value="1"/>
</dbReference>
<evidence type="ECO:0000256" key="7">
    <source>
        <dbReference type="ARBA" id="ARBA00022833"/>
    </source>
</evidence>
<evidence type="ECO:0000256" key="10">
    <source>
        <dbReference type="ARBA" id="ARBA00023136"/>
    </source>
</evidence>
<evidence type="ECO:0000256" key="3">
    <source>
        <dbReference type="ARBA" id="ARBA00007931"/>
    </source>
</evidence>
<keyword evidence="6 16" id="KW-0378">Hydrolase</keyword>
<keyword evidence="5 14" id="KW-0812">Transmembrane</keyword>
<dbReference type="Proteomes" id="UP000254741">
    <property type="component" value="Unassembled WGS sequence"/>
</dbReference>
<evidence type="ECO:0000256" key="14">
    <source>
        <dbReference type="SAM" id="Phobius"/>
    </source>
</evidence>
<keyword evidence="9" id="KW-0482">Metalloprotease</keyword>
<dbReference type="NCBIfam" id="TIGR00054">
    <property type="entry name" value="RIP metalloprotease RseP"/>
    <property type="match status" value="1"/>
</dbReference>
<evidence type="ECO:0000256" key="9">
    <source>
        <dbReference type="ARBA" id="ARBA00023049"/>
    </source>
</evidence>
<gene>
    <name evidence="16" type="primary">rseP_2</name>
    <name evidence="16" type="ORF">NCTC8297_04689</name>
</gene>
<keyword evidence="7" id="KW-0862">Zinc</keyword>
<dbReference type="InterPro" id="IPR036034">
    <property type="entry name" value="PDZ_sf"/>
</dbReference>
<dbReference type="InterPro" id="IPR004387">
    <property type="entry name" value="Pept_M50_Zn"/>
</dbReference>
<keyword evidence="16" id="KW-0132">Cell division</keyword>
<keyword evidence="8 14" id="KW-1133">Transmembrane helix</keyword>
<accession>A0A379TFG2</accession>
<feature type="transmembrane region" description="Helical" evidence="14">
    <location>
        <begin position="98"/>
        <end position="119"/>
    </location>
</feature>
<dbReference type="SUPFAM" id="SSF50156">
    <property type="entry name" value="PDZ domain-like"/>
    <property type="match status" value="2"/>
</dbReference>
<feature type="domain" description="PDZ" evidence="15">
    <location>
        <begin position="115"/>
        <end position="186"/>
    </location>
</feature>
<dbReference type="SMART" id="SM00228">
    <property type="entry name" value="PDZ"/>
    <property type="match status" value="2"/>
</dbReference>
<evidence type="ECO:0000256" key="4">
    <source>
        <dbReference type="ARBA" id="ARBA00022670"/>
    </source>
</evidence>
<evidence type="ECO:0000256" key="6">
    <source>
        <dbReference type="ARBA" id="ARBA00022801"/>
    </source>
</evidence>
<sequence length="266" mass="29351">MLSILWNLAAFIIALGVLITVHEFGHFWVARRCGVRVERFSIGFGKALWRRTDRYGTEYVIALIPLGGYVKMLDERAEPVAPELRRHAFNNKTVGQRAAIIAAGPVANFIFAIFAYWLVFIIGVPGVRPVVGEIMPNSIAAQAQITPGTELKAVDGIETPDWDAVRLQLVSKIGDPQVTISVAPFGSDQRQDKTLDLRHWAFEPDKQDPVSSLGIRPRGPQIEPILSEVQANSAASKAGLQAGDRIVKVRWSAVNAVDEIRYVCTR</sequence>
<comment type="similarity">
    <text evidence="3">Belongs to the peptidase M50B family.</text>
</comment>
<reference evidence="16 17" key="1">
    <citation type="submission" date="2018-06" db="EMBL/GenBank/DDBJ databases">
        <authorList>
            <consortium name="Pathogen Informatics"/>
            <person name="Doyle S."/>
        </authorList>
    </citation>
    <scope>NUCLEOTIDE SEQUENCE [LARGE SCALE GENOMIC DNA]</scope>
    <source>
        <strain evidence="16 17">NCTC8297</strain>
    </source>
</reference>
<evidence type="ECO:0000256" key="13">
    <source>
        <dbReference type="ARBA" id="ARBA00033476"/>
    </source>
</evidence>
<dbReference type="AlphaFoldDB" id="A0A379TFG2"/>
<feature type="transmembrane region" description="Helical" evidence="14">
    <location>
        <begin position="6"/>
        <end position="29"/>
    </location>
</feature>